<protein>
    <recommendedName>
        <fullName evidence="4">Ribosomally synthesized peptide with SipW-like signal peptide</fullName>
    </recommendedName>
</protein>
<feature type="region of interest" description="Disordered" evidence="1">
    <location>
        <begin position="1"/>
        <end position="22"/>
    </location>
</feature>
<comment type="caution">
    <text evidence="2">The sequence shown here is derived from an EMBL/GenBank/DDBJ whole genome shotgun (WGS) entry which is preliminary data.</text>
</comment>
<accession>A0ABN2PWV0</accession>
<organism evidence="2 3">
    <name type="scientific">Microbacterium aoyamense</name>
    <dbReference type="NCBI Taxonomy" id="344166"/>
    <lineage>
        <taxon>Bacteria</taxon>
        <taxon>Bacillati</taxon>
        <taxon>Actinomycetota</taxon>
        <taxon>Actinomycetes</taxon>
        <taxon>Micrococcales</taxon>
        <taxon>Microbacteriaceae</taxon>
        <taxon>Microbacterium</taxon>
    </lineage>
</organism>
<evidence type="ECO:0000313" key="3">
    <source>
        <dbReference type="Proteomes" id="UP001501343"/>
    </source>
</evidence>
<evidence type="ECO:0008006" key="4">
    <source>
        <dbReference type="Google" id="ProtNLM"/>
    </source>
</evidence>
<dbReference type="RefSeq" id="WP_248147778.1">
    <property type="nucleotide sequence ID" value="NZ_BAAAOF010000005.1"/>
</dbReference>
<evidence type="ECO:0000256" key="1">
    <source>
        <dbReference type="SAM" id="MobiDB-lite"/>
    </source>
</evidence>
<evidence type="ECO:0000313" key="2">
    <source>
        <dbReference type="EMBL" id="GAA1932281.1"/>
    </source>
</evidence>
<proteinExistence type="predicted"/>
<dbReference type="EMBL" id="BAAAOF010000005">
    <property type="protein sequence ID" value="GAA1932281.1"/>
    <property type="molecule type" value="Genomic_DNA"/>
</dbReference>
<name>A0ABN2PWV0_9MICO</name>
<sequence>MSDLTTQPTTRRENRTAAPKKNKRRPIVAFALATLAVGGVGAALTSAAWTDNVFMAAAADGATFDLQASLDNKDWKQSDDKKAVQITVAADKFAKLLPGQTRTVTLYVKNAGNVNAKLVSSVEWAGSTFATNPKAEVGDLAASLAPSGSTGDTDAFTLTVTAPADWDVANKGKSGTIVVTLAGEATS</sequence>
<reference evidence="2 3" key="1">
    <citation type="journal article" date="2019" name="Int. J. Syst. Evol. Microbiol.">
        <title>The Global Catalogue of Microorganisms (GCM) 10K type strain sequencing project: providing services to taxonomists for standard genome sequencing and annotation.</title>
        <authorList>
            <consortium name="The Broad Institute Genomics Platform"/>
            <consortium name="The Broad Institute Genome Sequencing Center for Infectious Disease"/>
            <person name="Wu L."/>
            <person name="Ma J."/>
        </authorList>
    </citation>
    <scope>NUCLEOTIDE SEQUENCE [LARGE SCALE GENOMIC DNA]</scope>
    <source>
        <strain evidence="2 3">JCM 14900</strain>
    </source>
</reference>
<gene>
    <name evidence="2" type="ORF">GCM10009775_25360</name>
</gene>
<dbReference type="Proteomes" id="UP001501343">
    <property type="component" value="Unassembled WGS sequence"/>
</dbReference>
<keyword evidence="3" id="KW-1185">Reference proteome</keyword>